<accession>A0ABT1D1F9</accession>
<sequence>MTIVVQYPHHAASGAPRPLSAEALWAVAAQVRRQAMAGCEGFALGAEALVAAASEVRANGRAVAVAWDLAHPVHDEAGVPVLGVCETDPELPDTALVSVNARMVAGRPDLAASTAAHELGHVLFDVPAALGTPARRYRSVTAAPDALLERVTAASERRANEFMGALLAPPVPLHLRLLVHARAEGLRTVHAPHHGRQGSRVLAADNPPDAVAGVVAAVAGDFGISEQFVRVRVARYRLVQGGLLP</sequence>
<keyword evidence="2" id="KW-1185">Reference proteome</keyword>
<evidence type="ECO:0008006" key="3">
    <source>
        <dbReference type="Google" id="ProtNLM"/>
    </source>
</evidence>
<dbReference type="EMBL" id="JAFIRR010000016">
    <property type="protein sequence ID" value="MCO6415150.1"/>
    <property type="molecule type" value="Genomic_DNA"/>
</dbReference>
<evidence type="ECO:0000313" key="2">
    <source>
        <dbReference type="Proteomes" id="UP001523392"/>
    </source>
</evidence>
<comment type="caution">
    <text evidence="1">The sequence shown here is derived from an EMBL/GenBank/DDBJ whole genome shotgun (WGS) entry which is preliminary data.</text>
</comment>
<name>A0ABT1D1F9_9PROT</name>
<reference evidence="1 2" key="1">
    <citation type="submission" date="2021-12" db="EMBL/GenBank/DDBJ databases">
        <title>Siccirubricoccus leaddurans sp. nov., a high concentration Zn2+ tolerance bacterium.</title>
        <authorList>
            <person name="Cao Y."/>
        </authorList>
    </citation>
    <scope>NUCLEOTIDE SEQUENCE [LARGE SCALE GENOMIC DNA]</scope>
    <source>
        <strain evidence="1 2">KC 17139</strain>
    </source>
</reference>
<organism evidence="1 2">
    <name type="scientific">Siccirubricoccus soli</name>
    <dbReference type="NCBI Taxonomy" id="2899147"/>
    <lineage>
        <taxon>Bacteria</taxon>
        <taxon>Pseudomonadati</taxon>
        <taxon>Pseudomonadota</taxon>
        <taxon>Alphaproteobacteria</taxon>
        <taxon>Acetobacterales</taxon>
        <taxon>Roseomonadaceae</taxon>
        <taxon>Siccirubricoccus</taxon>
    </lineage>
</organism>
<protein>
    <recommendedName>
        <fullName evidence="3">ImmA/IrrE family metallo-endopeptidase</fullName>
    </recommendedName>
</protein>
<dbReference type="RefSeq" id="WP_252951758.1">
    <property type="nucleotide sequence ID" value="NZ_JAFIRR010000016.1"/>
</dbReference>
<gene>
    <name evidence="1" type="ORF">JYK14_03035</name>
</gene>
<proteinExistence type="predicted"/>
<evidence type="ECO:0000313" key="1">
    <source>
        <dbReference type="EMBL" id="MCO6415150.1"/>
    </source>
</evidence>
<dbReference type="Proteomes" id="UP001523392">
    <property type="component" value="Unassembled WGS sequence"/>
</dbReference>